<proteinExistence type="predicted"/>
<comment type="caution">
    <text evidence="2">The sequence shown here is derived from an EMBL/GenBank/DDBJ whole genome shotgun (WGS) entry which is preliminary data.</text>
</comment>
<dbReference type="GeneID" id="36554304"/>
<protein>
    <submittedName>
        <fullName evidence="2">Uncharacterized protein</fullName>
    </submittedName>
</protein>
<reference evidence="2 3" key="1">
    <citation type="submission" date="2016-12" db="EMBL/GenBank/DDBJ databases">
        <title>The genomes of Aspergillus section Nigri reveals drivers in fungal speciation.</title>
        <authorList>
            <consortium name="DOE Joint Genome Institute"/>
            <person name="Vesth T.C."/>
            <person name="Nybo J."/>
            <person name="Theobald S."/>
            <person name="Brandl J."/>
            <person name="Frisvad J.C."/>
            <person name="Nielsen K.F."/>
            <person name="Lyhne E.K."/>
            <person name="Kogle M.E."/>
            <person name="Kuo A."/>
            <person name="Riley R."/>
            <person name="Clum A."/>
            <person name="Nolan M."/>
            <person name="Lipzen A."/>
            <person name="Salamov A."/>
            <person name="Henrissat B."/>
            <person name="Wiebenga A."/>
            <person name="De Vries R.P."/>
            <person name="Grigoriev I.V."/>
            <person name="Mortensen U.H."/>
            <person name="Andersen M.R."/>
            <person name="Baker S.E."/>
        </authorList>
    </citation>
    <scope>NUCLEOTIDE SEQUENCE [LARGE SCALE GENOMIC DNA]</scope>
    <source>
        <strain evidence="2 3">IBT 23096</strain>
    </source>
</reference>
<feature type="compositionally biased region" description="Basic residues" evidence="1">
    <location>
        <begin position="1"/>
        <end position="13"/>
    </location>
</feature>
<keyword evidence="3" id="KW-1185">Reference proteome</keyword>
<feature type="region of interest" description="Disordered" evidence="1">
    <location>
        <begin position="1"/>
        <end position="22"/>
    </location>
</feature>
<dbReference type="EMBL" id="MSFO01000003">
    <property type="protein sequence ID" value="PLB50665.1"/>
    <property type="molecule type" value="Genomic_DNA"/>
</dbReference>
<evidence type="ECO:0000313" key="2">
    <source>
        <dbReference type="EMBL" id="PLB50665.1"/>
    </source>
</evidence>
<gene>
    <name evidence="2" type="ORF">P170DRAFT_406006</name>
</gene>
<dbReference type="VEuPathDB" id="FungiDB:P170DRAFT_406006"/>
<dbReference type="OrthoDB" id="5304511at2759"/>
<dbReference type="STRING" id="1392250.A0A2I2GCS8"/>
<sequence>MERLLSKVKRSARRSTSFIKKQPRDSAPIFAPHIADPPDANRDAPLENLPSELRLHLLSTLMLEELRALVHASPVYHQQYIVDRKRILSQCFDTTLRSITVDAYAVYQSGLPEFARQRSREKVMQCLETYQSRRSLSGDVDSRKYFSLDEATGIVSFHFRIILPLSQFYVSWAFDDIAKQTETPQNSELLSRAEETRLLRALYRFQLCCNLFGVGSHEPPRDLPLQFDSIEILNVFFRLFEPWEVEEIVCIYCFAKERYADIFDRISWDVDEKNPKFDGQRPPTPDGAFDLGNSWVRDTLLKGAISRGLELLYTVLFKMNNHDHLVSTMQERIAWPAGYFLGNEAMGQTAQTLRRRRRPSARDLKQERRDPLLFHGDSLLDVEKGHPPQAWTLIWGGTYSNLYGYYVHDTLHRWGYVMWDAARLESIGASEVLMRQWEEDWGDSDPRDSL</sequence>
<dbReference type="AlphaFoldDB" id="A0A2I2GCS8"/>
<evidence type="ECO:0000313" key="3">
    <source>
        <dbReference type="Proteomes" id="UP000234275"/>
    </source>
</evidence>
<accession>A0A2I2GCS8</accession>
<organism evidence="2 3">
    <name type="scientific">Aspergillus steynii IBT 23096</name>
    <dbReference type="NCBI Taxonomy" id="1392250"/>
    <lineage>
        <taxon>Eukaryota</taxon>
        <taxon>Fungi</taxon>
        <taxon>Dikarya</taxon>
        <taxon>Ascomycota</taxon>
        <taxon>Pezizomycotina</taxon>
        <taxon>Eurotiomycetes</taxon>
        <taxon>Eurotiomycetidae</taxon>
        <taxon>Eurotiales</taxon>
        <taxon>Aspergillaceae</taxon>
        <taxon>Aspergillus</taxon>
        <taxon>Aspergillus subgen. Circumdati</taxon>
    </lineage>
</organism>
<dbReference type="RefSeq" id="XP_024705967.1">
    <property type="nucleotide sequence ID" value="XM_024846605.1"/>
</dbReference>
<evidence type="ECO:0000256" key="1">
    <source>
        <dbReference type="SAM" id="MobiDB-lite"/>
    </source>
</evidence>
<dbReference type="Proteomes" id="UP000234275">
    <property type="component" value="Unassembled WGS sequence"/>
</dbReference>
<name>A0A2I2GCS8_9EURO</name>